<reference evidence="2" key="4">
    <citation type="submission" date="2024-02" db="EMBL/GenBank/DDBJ databases">
        <title>Comparative genomics of Cryptococcus and Kwoniella reveals pathogenesis evolution and contrasting modes of karyotype evolution via chromosome fusion or intercentromeric recombination.</title>
        <authorList>
            <person name="Coelho M.A."/>
            <person name="David-Palma M."/>
            <person name="Shea T."/>
            <person name="Bowers K."/>
            <person name="McGinley-Smith S."/>
            <person name="Mohammad A.W."/>
            <person name="Gnirke A."/>
            <person name="Yurkov A.M."/>
            <person name="Nowrousian M."/>
            <person name="Sun S."/>
            <person name="Cuomo C.A."/>
            <person name="Heitman J."/>
        </authorList>
    </citation>
    <scope>NUCLEOTIDE SEQUENCE</scope>
    <source>
        <strain evidence="2">CBS 10737</strain>
    </source>
</reference>
<evidence type="ECO:0000313" key="2">
    <source>
        <dbReference type="EMBL" id="WWC68235.1"/>
    </source>
</evidence>
<dbReference type="InterPro" id="IPR022235">
    <property type="entry name" value="DUF3760"/>
</dbReference>
<dbReference type="AlphaFoldDB" id="A0A1B9HUM8"/>
<accession>A0A1B9HUM8</accession>
<evidence type="ECO:0000313" key="1">
    <source>
        <dbReference type="EMBL" id="OCF46974.1"/>
    </source>
</evidence>
<reference evidence="1" key="3">
    <citation type="submission" date="2016-07" db="EMBL/GenBank/DDBJ databases">
        <title>Evolution of pathogenesis and genome organization in the Tremellales.</title>
        <authorList>
            <person name="Cuomo C."/>
            <person name="Litvintseva A."/>
            <person name="Heitman J."/>
            <person name="Chen Y."/>
            <person name="Sun S."/>
            <person name="Springer D."/>
            <person name="Dromer F."/>
            <person name="Young S."/>
            <person name="Zeng Q."/>
            <person name="Chapman S."/>
            <person name="Gujja S."/>
            <person name="Saif S."/>
            <person name="Birren B."/>
        </authorList>
    </citation>
    <scope>NUCLEOTIDE SEQUENCE</scope>
    <source>
        <strain evidence="1">CBS 10737</strain>
    </source>
</reference>
<dbReference type="Proteomes" id="UP000094020">
    <property type="component" value="Chromosome 2"/>
</dbReference>
<dbReference type="EMBL" id="KV700117">
    <property type="protein sequence ID" value="OCF46974.1"/>
    <property type="molecule type" value="Genomic_DNA"/>
</dbReference>
<reference evidence="2" key="2">
    <citation type="submission" date="2013-07" db="EMBL/GenBank/DDBJ databases">
        <authorList>
            <consortium name="The Broad Institute Genome Sequencing Platform"/>
            <person name="Cuomo C."/>
            <person name="Litvintseva A."/>
            <person name="Chen Y."/>
            <person name="Heitman J."/>
            <person name="Sun S."/>
            <person name="Springer D."/>
            <person name="Dromer F."/>
            <person name="Young S.K."/>
            <person name="Zeng Q."/>
            <person name="Gargeya S."/>
            <person name="Fitzgerald M."/>
            <person name="Abouelleil A."/>
            <person name="Alvarado L."/>
            <person name="Berlin A.M."/>
            <person name="Chapman S.B."/>
            <person name="Dewar J."/>
            <person name="Goldberg J."/>
            <person name="Griggs A."/>
            <person name="Gujja S."/>
            <person name="Hansen M."/>
            <person name="Howarth C."/>
            <person name="Imamovic A."/>
            <person name="Larimer J."/>
            <person name="McCowan C."/>
            <person name="Murphy C."/>
            <person name="Pearson M."/>
            <person name="Priest M."/>
            <person name="Roberts A."/>
            <person name="Saif S."/>
            <person name="Shea T."/>
            <person name="Sykes S."/>
            <person name="Wortman J."/>
            <person name="Nusbaum C."/>
            <person name="Birren B."/>
        </authorList>
    </citation>
    <scope>NUCLEOTIDE SEQUENCE</scope>
    <source>
        <strain evidence="2">CBS 10737</strain>
    </source>
</reference>
<sequence length="344" mass="40295">MMETSPLTSQIDIKDLEIPHTLENTLEPISAVHPQILDILKRSDPTLLLRISKGFYYDLIPQLYRRLNLNQYNIQGILKGVNYYRKKKALKYVRELSIMDIQALDGLLKIIDDLYDFQPQAEFEESNQPTLIFPNLDKLFISFKLLKSINNLTLYLSNQNMNLINNLNSTSIINENEIEIEKKLSKYSKIFNKLIKTKLIELEINNKEIKNDEYWSFDITILTLFEKIKNLNSNANTNTKFNLKINLSNELPLSKGYIPHNLILNSNIHFFLSENNFKTEELAKLIRDHYDVYLSSNFHPEILYFVKDPKSIKAEFTKMLQLLIRVGDELLLDEMNGGILRKEE</sequence>
<dbReference type="OrthoDB" id="2564941at2759"/>
<dbReference type="GeneID" id="30175117"/>
<name>A0A1B9HUM8_9TREE</name>
<dbReference type="RefSeq" id="XP_019008193.1">
    <property type="nucleotide sequence ID" value="XM_019158447.1"/>
</dbReference>
<dbReference type="EMBL" id="CP144520">
    <property type="protein sequence ID" value="WWC68235.1"/>
    <property type="molecule type" value="Genomic_DNA"/>
</dbReference>
<protein>
    <submittedName>
        <fullName evidence="1">Uncharacterized protein</fullName>
    </submittedName>
</protein>
<proteinExistence type="predicted"/>
<reference evidence="1" key="1">
    <citation type="submission" date="2013-07" db="EMBL/GenBank/DDBJ databases">
        <title>The Genome Sequence of Cryptococcus pinus CBS10737.</title>
        <authorList>
            <consortium name="The Broad Institute Genome Sequencing Platform"/>
            <person name="Cuomo C."/>
            <person name="Litvintseva A."/>
            <person name="Chen Y."/>
            <person name="Heitman J."/>
            <person name="Sun S."/>
            <person name="Springer D."/>
            <person name="Dromer F."/>
            <person name="Young S.K."/>
            <person name="Zeng Q."/>
            <person name="Gargeya S."/>
            <person name="Fitzgerald M."/>
            <person name="Abouelleil A."/>
            <person name="Alvarado L."/>
            <person name="Berlin A.M."/>
            <person name="Chapman S.B."/>
            <person name="Dewar J."/>
            <person name="Goldberg J."/>
            <person name="Griggs A."/>
            <person name="Gujja S."/>
            <person name="Hansen M."/>
            <person name="Howarth C."/>
            <person name="Imamovic A."/>
            <person name="Larimer J."/>
            <person name="McCowan C."/>
            <person name="Murphy C."/>
            <person name="Pearson M."/>
            <person name="Priest M."/>
            <person name="Roberts A."/>
            <person name="Saif S."/>
            <person name="Shea T."/>
            <person name="Sykes S."/>
            <person name="Wortman J."/>
            <person name="Nusbaum C."/>
            <person name="Birren B."/>
        </authorList>
    </citation>
    <scope>NUCLEOTIDE SEQUENCE [LARGE SCALE GENOMIC DNA]</scope>
    <source>
        <strain evidence="1">CBS 10737</strain>
    </source>
</reference>
<dbReference type="KEGG" id="kpin:30175117"/>
<gene>
    <name evidence="1" type="ORF">I206_06748</name>
    <name evidence="2" type="ORF">I206_102158</name>
</gene>
<dbReference type="Pfam" id="PF12586">
    <property type="entry name" value="DUF3760"/>
    <property type="match status" value="1"/>
</dbReference>
<keyword evidence="3" id="KW-1185">Reference proteome</keyword>
<evidence type="ECO:0000313" key="3">
    <source>
        <dbReference type="Proteomes" id="UP000094020"/>
    </source>
</evidence>
<organism evidence="1">
    <name type="scientific">Kwoniella pini CBS 10737</name>
    <dbReference type="NCBI Taxonomy" id="1296096"/>
    <lineage>
        <taxon>Eukaryota</taxon>
        <taxon>Fungi</taxon>
        <taxon>Dikarya</taxon>
        <taxon>Basidiomycota</taxon>
        <taxon>Agaricomycotina</taxon>
        <taxon>Tremellomycetes</taxon>
        <taxon>Tremellales</taxon>
        <taxon>Cryptococcaceae</taxon>
        <taxon>Kwoniella</taxon>
    </lineage>
</organism>